<dbReference type="PANTHER" id="PTHR15818">
    <property type="entry name" value="G PATCH AND KOW-CONTAINING"/>
    <property type="match status" value="1"/>
</dbReference>
<feature type="region of interest" description="Disordered" evidence="4">
    <location>
        <begin position="309"/>
        <end position="338"/>
    </location>
</feature>
<reference evidence="6" key="1">
    <citation type="submission" date="2022-12" db="EMBL/GenBank/DDBJ databases">
        <title>Draft genome assemblies for two species of Escallonia (Escalloniales).</title>
        <authorList>
            <person name="Chanderbali A."/>
            <person name="Dervinis C."/>
            <person name="Anghel I."/>
            <person name="Soltis D."/>
            <person name="Soltis P."/>
            <person name="Zapata F."/>
        </authorList>
    </citation>
    <scope>NUCLEOTIDE SEQUENCE</scope>
    <source>
        <strain evidence="6">UCBG64.0493</strain>
        <tissue evidence="6">Leaf</tissue>
    </source>
</reference>
<dbReference type="Pfam" id="PF25088">
    <property type="entry name" value="GPKOW_C"/>
    <property type="match status" value="1"/>
</dbReference>
<comment type="similarity">
    <text evidence="2">Belongs to the MOS2 family.</text>
</comment>
<feature type="compositionally biased region" description="Basic and acidic residues" evidence="4">
    <location>
        <begin position="309"/>
        <end position="325"/>
    </location>
</feature>
<evidence type="ECO:0000259" key="5">
    <source>
        <dbReference type="PROSITE" id="PS50174"/>
    </source>
</evidence>
<proteinExistence type="inferred from homology"/>
<sequence>MKLSFSLNAKPSKHHSNIKPSTTATTTTAATEDNHLPDREYLTHFDPSKTPTDSRPKRPVIPPQPNHYRPHHKKLKNLHEIPLQPESDPNTTALQFEPDMTNSEPHPSDSAISYGLNLRQQSSKDAAADATTYQTADALMLQRLKTDLKELPEDRGFEEFEDMPVEGYGEALLAGYGWREGKGIGLNTKEDVKVVEYKPRAGREGLGFVGDRLPGARSGGSNSKRVNGEKREPKNEGFYVGKDVRVMRGREMGLKGRIVDVVDGGNSVVLKLSRGGEEVTKRIRDVADLGSVEEERCMMKLKELKIKEGVKGKDSSRDRSNRESMVEVSRSKSQRKLKDREKEGEVAWLTSQIRVRIISKELKGGRLYLKKAVVVDVVGPTTCDVSMDDSREVITVDQESLETALPRRGGPVLILYGKHKGVYGSLLERDVEKETGVVRDADTHELLNVRLEQIAEYTGDPADIGY</sequence>
<feature type="domain" description="G-patch" evidence="5">
    <location>
        <begin position="165"/>
        <end position="211"/>
    </location>
</feature>
<evidence type="ECO:0000256" key="2">
    <source>
        <dbReference type="ARBA" id="ARBA00010966"/>
    </source>
</evidence>
<feature type="compositionally biased region" description="Low complexity" evidence="4">
    <location>
        <begin position="22"/>
        <end position="31"/>
    </location>
</feature>
<dbReference type="AlphaFoldDB" id="A0AA89BLE8"/>
<evidence type="ECO:0000256" key="1">
    <source>
        <dbReference type="ARBA" id="ARBA00004123"/>
    </source>
</evidence>
<name>A0AA89BLE8_9ASTE</name>
<dbReference type="InterPro" id="IPR045166">
    <property type="entry name" value="Spp2-like"/>
</dbReference>
<dbReference type="GO" id="GO:0003676">
    <property type="term" value="F:nucleic acid binding"/>
    <property type="evidence" value="ECO:0007669"/>
    <property type="project" value="InterPro"/>
</dbReference>
<protein>
    <recommendedName>
        <fullName evidence="5">G-patch domain-containing protein</fullName>
    </recommendedName>
</protein>
<dbReference type="Proteomes" id="UP001188597">
    <property type="component" value="Unassembled WGS sequence"/>
</dbReference>
<dbReference type="EMBL" id="JAVXUP010000044">
    <property type="protein sequence ID" value="KAK3040997.1"/>
    <property type="molecule type" value="Genomic_DNA"/>
</dbReference>
<feature type="compositionally biased region" description="Polar residues" evidence="4">
    <location>
        <begin position="87"/>
        <end position="105"/>
    </location>
</feature>
<dbReference type="InterPro" id="IPR005824">
    <property type="entry name" value="KOW"/>
</dbReference>
<keyword evidence="3" id="KW-0539">Nucleus</keyword>
<comment type="caution">
    <text evidence="6">The sequence shown here is derived from an EMBL/GenBank/DDBJ whole genome shotgun (WGS) entry which is preliminary data.</text>
</comment>
<dbReference type="CDD" id="cd00380">
    <property type="entry name" value="KOW"/>
    <property type="match status" value="1"/>
</dbReference>
<evidence type="ECO:0000256" key="4">
    <source>
        <dbReference type="SAM" id="MobiDB-lite"/>
    </source>
</evidence>
<dbReference type="Gene3D" id="2.30.30.140">
    <property type="match status" value="1"/>
</dbReference>
<feature type="region of interest" description="Disordered" evidence="4">
    <location>
        <begin position="1"/>
        <end position="112"/>
    </location>
</feature>
<dbReference type="GO" id="GO:0005681">
    <property type="term" value="C:spliceosomal complex"/>
    <property type="evidence" value="ECO:0007669"/>
    <property type="project" value="TreeGrafter"/>
</dbReference>
<dbReference type="SMART" id="SM00443">
    <property type="entry name" value="G_patch"/>
    <property type="match status" value="1"/>
</dbReference>
<evidence type="ECO:0000313" key="7">
    <source>
        <dbReference type="Proteomes" id="UP001188597"/>
    </source>
</evidence>
<comment type="subcellular location">
    <subcellularLocation>
        <location evidence="1">Nucleus</location>
    </subcellularLocation>
</comment>
<dbReference type="GO" id="GO:0000398">
    <property type="term" value="P:mRNA splicing, via spliceosome"/>
    <property type="evidence" value="ECO:0007669"/>
    <property type="project" value="InterPro"/>
</dbReference>
<evidence type="ECO:0000256" key="3">
    <source>
        <dbReference type="ARBA" id="ARBA00023242"/>
    </source>
</evidence>
<dbReference type="InterPro" id="IPR000467">
    <property type="entry name" value="G_patch_dom"/>
</dbReference>
<dbReference type="InterPro" id="IPR026822">
    <property type="entry name" value="Spp2/MOS2_G-patch"/>
</dbReference>
<dbReference type="SMART" id="SM00739">
    <property type="entry name" value="KOW"/>
    <property type="match status" value="2"/>
</dbReference>
<gene>
    <name evidence="6" type="ORF">RJ639_029107</name>
</gene>
<dbReference type="Pfam" id="PF12656">
    <property type="entry name" value="G-patch_2"/>
    <property type="match status" value="1"/>
</dbReference>
<dbReference type="PANTHER" id="PTHR15818:SF2">
    <property type="entry name" value="G-PATCH DOMAIN AND KOW MOTIFS-CONTAINING PROTEIN"/>
    <property type="match status" value="1"/>
</dbReference>
<evidence type="ECO:0000313" key="6">
    <source>
        <dbReference type="EMBL" id="KAK3040997.1"/>
    </source>
</evidence>
<organism evidence="6 7">
    <name type="scientific">Escallonia herrerae</name>
    <dbReference type="NCBI Taxonomy" id="1293975"/>
    <lineage>
        <taxon>Eukaryota</taxon>
        <taxon>Viridiplantae</taxon>
        <taxon>Streptophyta</taxon>
        <taxon>Embryophyta</taxon>
        <taxon>Tracheophyta</taxon>
        <taxon>Spermatophyta</taxon>
        <taxon>Magnoliopsida</taxon>
        <taxon>eudicotyledons</taxon>
        <taxon>Gunneridae</taxon>
        <taxon>Pentapetalae</taxon>
        <taxon>asterids</taxon>
        <taxon>campanulids</taxon>
        <taxon>Escalloniales</taxon>
        <taxon>Escalloniaceae</taxon>
        <taxon>Escallonia</taxon>
    </lineage>
</organism>
<dbReference type="PROSITE" id="PS50174">
    <property type="entry name" value="G_PATCH"/>
    <property type="match status" value="1"/>
</dbReference>
<accession>A0AA89BLE8</accession>
<keyword evidence="7" id="KW-1185">Reference proteome</keyword>
<feature type="region of interest" description="Disordered" evidence="4">
    <location>
        <begin position="212"/>
        <end position="234"/>
    </location>
</feature>
<feature type="compositionally biased region" description="Basic and acidic residues" evidence="4">
    <location>
        <begin position="32"/>
        <end position="56"/>
    </location>
</feature>